<reference evidence="1 2" key="1">
    <citation type="submission" date="2020-08" db="EMBL/GenBank/DDBJ databases">
        <title>Sequencing the genomes of 1000 actinobacteria strains.</title>
        <authorList>
            <person name="Klenk H.-P."/>
        </authorList>
    </citation>
    <scope>NUCLEOTIDE SEQUENCE [LARGE SCALE GENOMIC DNA]</scope>
    <source>
        <strain evidence="1 2">DSM 43023</strain>
    </source>
</reference>
<proteinExistence type="predicted"/>
<evidence type="ECO:0000313" key="1">
    <source>
        <dbReference type="EMBL" id="MBB4942746.1"/>
    </source>
</evidence>
<dbReference type="AlphaFoldDB" id="A0A7W7S4F5"/>
<dbReference type="Proteomes" id="UP000534286">
    <property type="component" value="Unassembled WGS sequence"/>
</dbReference>
<sequence length="39" mass="4131">MLGQGHQPKAVVDLASDCLEPVMHLIANVVTSKAGAWSR</sequence>
<gene>
    <name evidence="1" type="ORF">FHR32_007146</name>
</gene>
<dbReference type="EMBL" id="JACHJU010000004">
    <property type="protein sequence ID" value="MBB4942746.1"/>
    <property type="molecule type" value="Genomic_DNA"/>
</dbReference>
<protein>
    <submittedName>
        <fullName evidence="1">Uncharacterized protein</fullName>
    </submittedName>
</protein>
<comment type="caution">
    <text evidence="1">The sequence shown here is derived from an EMBL/GenBank/DDBJ whole genome shotgun (WGS) entry which is preliminary data.</text>
</comment>
<evidence type="ECO:0000313" key="2">
    <source>
        <dbReference type="Proteomes" id="UP000534286"/>
    </source>
</evidence>
<keyword evidence="2" id="KW-1185">Reference proteome</keyword>
<name>A0A7W7S4F5_9ACTN</name>
<accession>A0A7W7S4F5</accession>
<organism evidence="1 2">
    <name type="scientific">Streptosporangium album</name>
    <dbReference type="NCBI Taxonomy" id="47479"/>
    <lineage>
        <taxon>Bacteria</taxon>
        <taxon>Bacillati</taxon>
        <taxon>Actinomycetota</taxon>
        <taxon>Actinomycetes</taxon>
        <taxon>Streptosporangiales</taxon>
        <taxon>Streptosporangiaceae</taxon>
        <taxon>Streptosporangium</taxon>
    </lineage>
</organism>